<evidence type="ECO:0000256" key="5">
    <source>
        <dbReference type="SAM" id="SignalP"/>
    </source>
</evidence>
<dbReference type="Gene3D" id="3.40.30.10">
    <property type="entry name" value="Glutaredoxin"/>
    <property type="match status" value="1"/>
</dbReference>
<dbReference type="SUPFAM" id="SSF52833">
    <property type="entry name" value="Thioredoxin-like"/>
    <property type="match status" value="1"/>
</dbReference>
<keyword evidence="3" id="KW-0479">Metal-binding</keyword>
<evidence type="ECO:0000256" key="1">
    <source>
        <dbReference type="ARBA" id="ARBA00010996"/>
    </source>
</evidence>
<dbReference type="AlphaFoldDB" id="A0A840N7D9"/>
<evidence type="ECO:0000313" key="7">
    <source>
        <dbReference type="Proteomes" id="UP000521227"/>
    </source>
</evidence>
<keyword evidence="2 3" id="KW-0186">Copper</keyword>
<evidence type="ECO:0000256" key="4">
    <source>
        <dbReference type="PIRSR" id="PIRSR603782-2"/>
    </source>
</evidence>
<name>A0A840N7D9_9BRAD</name>
<feature type="signal peptide" evidence="5">
    <location>
        <begin position="1"/>
        <end position="28"/>
    </location>
</feature>
<dbReference type="Pfam" id="PF02630">
    <property type="entry name" value="SCO1-SenC"/>
    <property type="match status" value="1"/>
</dbReference>
<reference evidence="6 7" key="1">
    <citation type="submission" date="2020-08" db="EMBL/GenBank/DDBJ databases">
        <title>Genomic Encyclopedia of Type Strains, Phase IV (KMG-IV): sequencing the most valuable type-strain genomes for metagenomic binning, comparative biology and taxonomic classification.</title>
        <authorList>
            <person name="Goeker M."/>
        </authorList>
    </citation>
    <scope>NUCLEOTIDE SEQUENCE [LARGE SCALE GENOMIC DNA]</scope>
    <source>
        <strain evidence="6 7">DSM 17498</strain>
    </source>
</reference>
<dbReference type="FunFam" id="3.40.30.10:FF:000013">
    <property type="entry name" value="Blast:Protein SCO1 homolog, mitochondrial"/>
    <property type="match status" value="1"/>
</dbReference>
<dbReference type="InterPro" id="IPR003782">
    <property type="entry name" value="SCO1/SenC"/>
</dbReference>
<dbReference type="PANTHER" id="PTHR12151:SF25">
    <property type="entry name" value="LINALOOL DEHYDRATASE_ISOMERASE DOMAIN-CONTAINING PROTEIN"/>
    <property type="match status" value="1"/>
</dbReference>
<comment type="similarity">
    <text evidence="1">Belongs to the SCO1/2 family.</text>
</comment>
<dbReference type="GO" id="GO:0046872">
    <property type="term" value="F:metal ion binding"/>
    <property type="evidence" value="ECO:0007669"/>
    <property type="project" value="UniProtKB-KW"/>
</dbReference>
<feature type="binding site" evidence="3">
    <location>
        <position position="172"/>
    </location>
    <ligand>
        <name>Cu cation</name>
        <dbReference type="ChEBI" id="CHEBI:23378"/>
    </ligand>
</feature>
<feature type="disulfide bond" description="Redox-active" evidence="4">
    <location>
        <begin position="82"/>
        <end position="86"/>
    </location>
</feature>
<gene>
    <name evidence="6" type="ORF">HNQ36_004519</name>
</gene>
<dbReference type="PANTHER" id="PTHR12151">
    <property type="entry name" value="ELECTRON TRANSPORT PROTIN SCO1/SENC FAMILY MEMBER"/>
    <property type="match status" value="1"/>
</dbReference>
<dbReference type="InterPro" id="IPR036249">
    <property type="entry name" value="Thioredoxin-like_sf"/>
</dbReference>
<sequence>MSTRGRKPGAAIVAALLFGLWITSPALAQGSSRSAAELMDAVMWNREPIGGAFTLKDQTGKTRTDADFRGHLMLVYFGFTYCPDICPTDLQQIGLAMEQLGDDAKSVQPLFVTLDPERDTVEHLAQYVPLFHPRLLGLTGSIKDVSQAADAYRVYYKRVSTGSKPDDYTVDHSAFIYLIDRDGKYLGFFPPGTDAAKMVGMIQPHLHGKTEQ</sequence>
<feature type="binding site" evidence="3">
    <location>
        <position position="82"/>
    </location>
    <ligand>
        <name>Cu cation</name>
        <dbReference type="ChEBI" id="CHEBI:23378"/>
    </ligand>
</feature>
<accession>A0A840N7D9</accession>
<feature type="chain" id="PRO_5032929522" evidence="5">
    <location>
        <begin position="29"/>
        <end position="212"/>
    </location>
</feature>
<evidence type="ECO:0000256" key="2">
    <source>
        <dbReference type="ARBA" id="ARBA00023008"/>
    </source>
</evidence>
<organism evidence="6 7">
    <name type="scientific">Afipia massiliensis</name>
    <dbReference type="NCBI Taxonomy" id="211460"/>
    <lineage>
        <taxon>Bacteria</taxon>
        <taxon>Pseudomonadati</taxon>
        <taxon>Pseudomonadota</taxon>
        <taxon>Alphaproteobacteria</taxon>
        <taxon>Hyphomicrobiales</taxon>
        <taxon>Nitrobacteraceae</taxon>
        <taxon>Afipia</taxon>
    </lineage>
</organism>
<evidence type="ECO:0000256" key="3">
    <source>
        <dbReference type="PIRSR" id="PIRSR603782-1"/>
    </source>
</evidence>
<evidence type="ECO:0000313" key="6">
    <source>
        <dbReference type="EMBL" id="MBB5054517.1"/>
    </source>
</evidence>
<protein>
    <submittedName>
        <fullName evidence="6">Protein SCO1/2</fullName>
    </submittedName>
</protein>
<dbReference type="EMBL" id="JACHIJ010000007">
    <property type="protein sequence ID" value="MBB5054517.1"/>
    <property type="molecule type" value="Genomic_DNA"/>
</dbReference>
<comment type="caution">
    <text evidence="6">The sequence shown here is derived from an EMBL/GenBank/DDBJ whole genome shotgun (WGS) entry which is preliminary data.</text>
</comment>
<dbReference type="Proteomes" id="UP000521227">
    <property type="component" value="Unassembled WGS sequence"/>
</dbReference>
<proteinExistence type="inferred from homology"/>
<dbReference type="CDD" id="cd02968">
    <property type="entry name" value="SCO"/>
    <property type="match status" value="1"/>
</dbReference>
<keyword evidence="5" id="KW-0732">Signal</keyword>
<feature type="binding site" evidence="3">
    <location>
        <position position="86"/>
    </location>
    <ligand>
        <name>Cu cation</name>
        <dbReference type="ChEBI" id="CHEBI:23378"/>
    </ligand>
</feature>
<keyword evidence="4" id="KW-1015">Disulfide bond</keyword>